<dbReference type="CDD" id="cd01167">
    <property type="entry name" value="bac_FRK"/>
    <property type="match status" value="1"/>
</dbReference>
<feature type="domain" description="Carbohydrate kinase PfkB" evidence="6">
    <location>
        <begin position="1"/>
        <end position="316"/>
    </location>
</feature>
<dbReference type="Gene3D" id="3.40.1190.20">
    <property type="match status" value="1"/>
</dbReference>
<name>A0A0F3KD84_9GAMM</name>
<dbReference type="PROSITE" id="PS00584">
    <property type="entry name" value="PFKB_KINASES_2"/>
    <property type="match status" value="1"/>
</dbReference>
<evidence type="ECO:0000256" key="3">
    <source>
        <dbReference type="ARBA" id="ARBA00022741"/>
    </source>
</evidence>
<evidence type="ECO:0000256" key="4">
    <source>
        <dbReference type="ARBA" id="ARBA00022777"/>
    </source>
</evidence>
<dbReference type="PANTHER" id="PTHR43085:SF1">
    <property type="entry name" value="PSEUDOURIDINE KINASE-RELATED"/>
    <property type="match status" value="1"/>
</dbReference>
<evidence type="ECO:0000256" key="5">
    <source>
        <dbReference type="ARBA" id="ARBA00022840"/>
    </source>
</evidence>
<accession>A0A0F3KD84</accession>
<reference evidence="7 8" key="1">
    <citation type="submission" date="2015-03" db="EMBL/GenBank/DDBJ databases">
        <title>Draft genome sequence of Luteibacter yeojuensis strain SU11.</title>
        <authorList>
            <person name="Sulaiman J."/>
            <person name="Priya K."/>
            <person name="Chan K.-G."/>
        </authorList>
    </citation>
    <scope>NUCLEOTIDE SEQUENCE [LARGE SCALE GENOMIC DNA]</scope>
    <source>
        <strain evidence="7 8">SU11</strain>
    </source>
</reference>
<dbReference type="InterPro" id="IPR002173">
    <property type="entry name" value="Carboh/pur_kinase_PfkB_CS"/>
</dbReference>
<keyword evidence="2" id="KW-0808">Transferase</keyword>
<keyword evidence="3" id="KW-0547">Nucleotide-binding</keyword>
<dbReference type="AlphaFoldDB" id="A0A0F3KD84"/>
<dbReference type="OrthoDB" id="9795789at2"/>
<evidence type="ECO:0000313" key="7">
    <source>
        <dbReference type="EMBL" id="KJV29096.1"/>
    </source>
</evidence>
<keyword evidence="4 7" id="KW-0418">Kinase</keyword>
<dbReference type="GO" id="GO:0005524">
    <property type="term" value="F:ATP binding"/>
    <property type="evidence" value="ECO:0007669"/>
    <property type="project" value="UniProtKB-KW"/>
</dbReference>
<gene>
    <name evidence="7" type="ORF">VI08_16420</name>
</gene>
<dbReference type="InterPro" id="IPR029056">
    <property type="entry name" value="Ribokinase-like"/>
</dbReference>
<dbReference type="Pfam" id="PF00294">
    <property type="entry name" value="PfkB"/>
    <property type="match status" value="1"/>
</dbReference>
<sequence>MSSILCFGEALIDFHAQPQGGAGQPPAFVPFAGGAPANVAVAAALLGARARFAGMLARDMFGDFLLKSLTDLGVGVDDVARTDDARTALAFVAHDDKGDRSFSFYRPPAADLLFRPEHFRKETFDDVAIFHVCSNSLTEGAIAQTTVEGMRRARAAGALVSFDMNLRPALWPKGHEQDAQLGRLWQALSEADVIKLSAEEFAVVHEGAGSDEAVLKRLWEGTARLLLITDGPAPMRWFTRAASGTIPGYSVDAVDTTAAGDAFVGGMLARLAAEGTTHADLDALVADEARLTALIRFAAACGAITATRKGSFTAIPNQAEVRAFMEKNA</sequence>
<dbReference type="EMBL" id="JZRB01000041">
    <property type="protein sequence ID" value="KJV29096.1"/>
    <property type="molecule type" value="Genomic_DNA"/>
</dbReference>
<evidence type="ECO:0000259" key="6">
    <source>
        <dbReference type="Pfam" id="PF00294"/>
    </source>
</evidence>
<organism evidence="7 8">
    <name type="scientific">Luteibacter yeojuensis</name>
    <dbReference type="NCBI Taxonomy" id="345309"/>
    <lineage>
        <taxon>Bacteria</taxon>
        <taxon>Pseudomonadati</taxon>
        <taxon>Pseudomonadota</taxon>
        <taxon>Gammaproteobacteria</taxon>
        <taxon>Lysobacterales</taxon>
        <taxon>Rhodanobacteraceae</taxon>
        <taxon>Luteibacter</taxon>
    </lineage>
</organism>
<dbReference type="RefSeq" id="WP_045830700.1">
    <property type="nucleotide sequence ID" value="NZ_JZRB01000041.1"/>
</dbReference>
<evidence type="ECO:0000256" key="2">
    <source>
        <dbReference type="ARBA" id="ARBA00022679"/>
    </source>
</evidence>
<dbReference type="SUPFAM" id="SSF53613">
    <property type="entry name" value="Ribokinase-like"/>
    <property type="match status" value="1"/>
</dbReference>
<dbReference type="InterPro" id="IPR011611">
    <property type="entry name" value="PfkB_dom"/>
</dbReference>
<dbReference type="PANTHER" id="PTHR43085">
    <property type="entry name" value="HEXOKINASE FAMILY MEMBER"/>
    <property type="match status" value="1"/>
</dbReference>
<dbReference type="PATRIC" id="fig|345309.4.peg.3064"/>
<dbReference type="GO" id="GO:0016301">
    <property type="term" value="F:kinase activity"/>
    <property type="evidence" value="ECO:0007669"/>
    <property type="project" value="UniProtKB-KW"/>
</dbReference>
<dbReference type="Proteomes" id="UP000033651">
    <property type="component" value="Unassembled WGS sequence"/>
</dbReference>
<evidence type="ECO:0000313" key="8">
    <source>
        <dbReference type="Proteomes" id="UP000033651"/>
    </source>
</evidence>
<evidence type="ECO:0000256" key="1">
    <source>
        <dbReference type="ARBA" id="ARBA00010688"/>
    </source>
</evidence>
<protein>
    <submittedName>
        <fullName evidence="7">Fructokinase</fullName>
    </submittedName>
</protein>
<proteinExistence type="inferred from homology"/>
<keyword evidence="5" id="KW-0067">ATP-binding</keyword>
<dbReference type="InterPro" id="IPR050306">
    <property type="entry name" value="PfkB_Carbo_kinase"/>
</dbReference>
<comment type="caution">
    <text evidence="7">The sequence shown here is derived from an EMBL/GenBank/DDBJ whole genome shotgun (WGS) entry which is preliminary data.</text>
</comment>
<comment type="similarity">
    <text evidence="1">Belongs to the carbohydrate kinase PfkB family.</text>
</comment>
<keyword evidence="8" id="KW-1185">Reference proteome</keyword>